<name>A0A8S3VQA0_MYTED</name>
<dbReference type="SMART" id="SM00186">
    <property type="entry name" value="FBG"/>
    <property type="match status" value="1"/>
</dbReference>
<accession>A0A8S3VQA0</accession>
<dbReference type="InterPro" id="IPR036056">
    <property type="entry name" value="Fibrinogen-like_C"/>
</dbReference>
<evidence type="ECO:0000313" key="2">
    <source>
        <dbReference type="EMBL" id="CAG2256240.1"/>
    </source>
</evidence>
<dbReference type="PANTHER" id="PTHR19143:SF327">
    <property type="entry name" value="FI21813P1-RELATED"/>
    <property type="match status" value="1"/>
</dbReference>
<dbReference type="InterPro" id="IPR014716">
    <property type="entry name" value="Fibrinogen_a/b/g_C_1"/>
</dbReference>
<dbReference type="InterPro" id="IPR050373">
    <property type="entry name" value="Fibrinogen_C-term_domain"/>
</dbReference>
<comment type="caution">
    <text evidence="2">The sequence shown here is derived from an EMBL/GenBank/DDBJ whole genome shotgun (WGS) entry which is preliminary data.</text>
</comment>
<keyword evidence="3" id="KW-1185">Reference proteome</keyword>
<dbReference type="PANTHER" id="PTHR19143">
    <property type="entry name" value="FIBRINOGEN/TENASCIN/ANGIOPOEITIN"/>
    <property type="match status" value="1"/>
</dbReference>
<dbReference type="InterPro" id="IPR002181">
    <property type="entry name" value="Fibrinogen_a/b/g_C_dom"/>
</dbReference>
<proteinExistence type="predicted"/>
<dbReference type="EMBL" id="CAJPWZ010003297">
    <property type="protein sequence ID" value="CAG2256240.1"/>
    <property type="molecule type" value="Genomic_DNA"/>
</dbReference>
<dbReference type="SUPFAM" id="SSF56496">
    <property type="entry name" value="Fibrinogen C-terminal domain-like"/>
    <property type="match status" value="1"/>
</dbReference>
<dbReference type="OrthoDB" id="6108112at2759"/>
<dbReference type="Proteomes" id="UP000683360">
    <property type="component" value="Unassembled WGS sequence"/>
</dbReference>
<dbReference type="Pfam" id="PF00147">
    <property type="entry name" value="Fibrinogen_C"/>
    <property type="match status" value="1"/>
</dbReference>
<reference evidence="2" key="1">
    <citation type="submission" date="2021-03" db="EMBL/GenBank/DDBJ databases">
        <authorList>
            <person name="Bekaert M."/>
        </authorList>
    </citation>
    <scope>NUCLEOTIDE SEQUENCE</scope>
</reference>
<organism evidence="2 3">
    <name type="scientific">Mytilus edulis</name>
    <name type="common">Blue mussel</name>
    <dbReference type="NCBI Taxonomy" id="6550"/>
    <lineage>
        <taxon>Eukaryota</taxon>
        <taxon>Metazoa</taxon>
        <taxon>Spiralia</taxon>
        <taxon>Lophotrochozoa</taxon>
        <taxon>Mollusca</taxon>
        <taxon>Bivalvia</taxon>
        <taxon>Autobranchia</taxon>
        <taxon>Pteriomorphia</taxon>
        <taxon>Mytilida</taxon>
        <taxon>Mytiloidea</taxon>
        <taxon>Mytilidae</taxon>
        <taxon>Mytilinae</taxon>
        <taxon>Mytilus</taxon>
    </lineage>
</organism>
<evidence type="ECO:0000259" key="1">
    <source>
        <dbReference type="PROSITE" id="PS51406"/>
    </source>
</evidence>
<dbReference type="Gene3D" id="3.90.215.10">
    <property type="entry name" value="Gamma Fibrinogen, chain A, domain 1"/>
    <property type="match status" value="1"/>
</dbReference>
<protein>
    <recommendedName>
        <fullName evidence="1">Fibrinogen C-terminal domain-containing protein</fullName>
    </recommendedName>
</protein>
<dbReference type="PROSITE" id="PS51406">
    <property type="entry name" value="FIBRINOGEN_C_2"/>
    <property type="match status" value="1"/>
</dbReference>
<dbReference type="GO" id="GO:0005615">
    <property type="term" value="C:extracellular space"/>
    <property type="evidence" value="ECO:0007669"/>
    <property type="project" value="TreeGrafter"/>
</dbReference>
<sequence>MSNTKKYAVYKTFVGDAASNIKLTVGKYSGDASSEDPFSIPFIRDKGVPQVAMLDTKTIIRKLKDYIKTLMRSIIRNPVQEEMQCVLKSSLKENLTKYFIRNITLQNMNDILEEQGQKKLFNSVKNEGDSMAIHNGTKFSTIDQDNDLDSGADCARPYGAWWHNHCGASCLNRRFLSNLCWNTLKTYSAKTSVMMLRKLK</sequence>
<gene>
    <name evidence="2" type="ORF">MEDL_67572</name>
</gene>
<feature type="domain" description="Fibrinogen C-terminal" evidence="1">
    <location>
        <begin position="128"/>
        <end position="200"/>
    </location>
</feature>
<dbReference type="AlphaFoldDB" id="A0A8S3VQA0"/>
<evidence type="ECO:0000313" key="3">
    <source>
        <dbReference type="Proteomes" id="UP000683360"/>
    </source>
</evidence>